<evidence type="ECO:0000259" key="12">
    <source>
        <dbReference type="PROSITE" id="PS51192"/>
    </source>
</evidence>
<dbReference type="GO" id="GO:0005524">
    <property type="term" value="F:ATP binding"/>
    <property type="evidence" value="ECO:0007669"/>
    <property type="project" value="UniProtKB-UniRule"/>
</dbReference>
<evidence type="ECO:0000256" key="4">
    <source>
        <dbReference type="ARBA" id="ARBA00022519"/>
    </source>
</evidence>
<evidence type="ECO:0000256" key="1">
    <source>
        <dbReference type="ARBA" id="ARBA00022448"/>
    </source>
</evidence>
<evidence type="ECO:0000256" key="5">
    <source>
        <dbReference type="ARBA" id="ARBA00022741"/>
    </source>
</evidence>
<evidence type="ECO:0000256" key="7">
    <source>
        <dbReference type="ARBA" id="ARBA00022927"/>
    </source>
</evidence>
<gene>
    <name evidence="11" type="primary">secA</name>
    <name evidence="15" type="ORF">TP2_00600</name>
</gene>
<dbReference type="GO" id="GO:0008564">
    <property type="term" value="F:protein-exporting ATPase activity"/>
    <property type="evidence" value="ECO:0007669"/>
    <property type="project" value="UniProtKB-EC"/>
</dbReference>
<comment type="similarity">
    <text evidence="11">Belongs to the SecA family.</text>
</comment>
<dbReference type="SUPFAM" id="SSF52540">
    <property type="entry name" value="P-loop containing nucleoside triphosphate hydrolases"/>
    <property type="match status" value="2"/>
</dbReference>
<dbReference type="OrthoDB" id="9805579at2"/>
<dbReference type="FunFam" id="3.40.50.300:FF:000429">
    <property type="entry name" value="Preprotein translocase subunit SecA"/>
    <property type="match status" value="1"/>
</dbReference>
<keyword evidence="10 11" id="KW-0472">Membrane</keyword>
<keyword evidence="7 11" id="KW-0653">Protein transport</keyword>
<dbReference type="InterPro" id="IPR044722">
    <property type="entry name" value="SecA_SF2_C"/>
</dbReference>
<evidence type="ECO:0000256" key="11">
    <source>
        <dbReference type="HAMAP-Rule" id="MF_01382"/>
    </source>
</evidence>
<dbReference type="InterPro" id="IPR000185">
    <property type="entry name" value="SecA"/>
</dbReference>
<dbReference type="GO" id="GO:0017038">
    <property type="term" value="P:protein import"/>
    <property type="evidence" value="ECO:0007669"/>
    <property type="project" value="InterPro"/>
</dbReference>
<dbReference type="Pfam" id="PF21090">
    <property type="entry name" value="P-loop_SecA"/>
    <property type="match status" value="1"/>
</dbReference>
<evidence type="ECO:0000256" key="3">
    <source>
        <dbReference type="ARBA" id="ARBA00022490"/>
    </source>
</evidence>
<comment type="catalytic activity">
    <reaction evidence="11">
        <text>ATP + H2O + cellular proteinSide 1 = ADP + phosphate + cellular proteinSide 2.</text>
        <dbReference type="EC" id="7.4.2.8"/>
    </reaction>
</comment>
<dbReference type="GO" id="GO:0005886">
    <property type="term" value="C:plasma membrane"/>
    <property type="evidence" value="ECO:0007669"/>
    <property type="project" value="UniProtKB-SubCell"/>
</dbReference>
<comment type="subcellular location">
    <subcellularLocation>
        <location evidence="11">Cell membrane</location>
        <topology evidence="11">Peripheral membrane protein</topology>
        <orientation evidence="11">Cytoplasmic side</orientation>
    </subcellularLocation>
    <subcellularLocation>
        <location evidence="11">Cytoplasm</location>
    </subcellularLocation>
    <text evidence="11">Distribution is 50-50.</text>
</comment>
<dbReference type="PROSITE" id="PS51192">
    <property type="entry name" value="HELICASE_ATP_BIND_1"/>
    <property type="match status" value="1"/>
</dbReference>
<keyword evidence="3 11" id="KW-0963">Cytoplasm</keyword>
<dbReference type="HAMAP" id="MF_01382">
    <property type="entry name" value="SecA"/>
    <property type="match status" value="1"/>
</dbReference>
<comment type="caution">
    <text evidence="15">The sequence shown here is derived from an EMBL/GenBank/DDBJ whole genome shotgun (WGS) entry which is preliminary data.</text>
</comment>
<dbReference type="GO" id="GO:0065002">
    <property type="term" value="P:intracellular protein transmembrane transport"/>
    <property type="evidence" value="ECO:0007669"/>
    <property type="project" value="UniProtKB-UniRule"/>
</dbReference>
<keyword evidence="16" id="KW-1185">Reference proteome</keyword>
<proteinExistence type="inferred from homology"/>
<feature type="binding site" evidence="11">
    <location>
        <begin position="133"/>
        <end position="137"/>
    </location>
    <ligand>
        <name>ATP</name>
        <dbReference type="ChEBI" id="CHEBI:30616"/>
    </ligand>
</feature>
<comment type="subunit">
    <text evidence="11">Monomer and homodimer. Part of the essential Sec protein translocation apparatus which comprises SecA, SecYEG and auxiliary proteins SecDF-YajC and YidC.</text>
</comment>
<keyword evidence="1 11" id="KW-0813">Transport</keyword>
<sequence>MSENLLQRPGLLTAFYPEREDERLGTLDRLMASAVGRVSQFFAVKSAFGAGFLRQVGKEEKALAALEAHEFNRTRVEIAQALRVKGLRADLVARAFALVRIQAERSLQMRPFDVQLLGGRAMLRGRIAEMDTGEGKTLTATLPAAIMALSGVPVHVVTVNDFLAARDAEWMGPLYRALGLSVGVIIEGLSPEERQAAYACDICYCTNKQLAFDYLKDRLVLEGETRSLHMALEGLSKVDPKRTRLMMRGLCYAIVDEADSVLIDEARTPLIITRAGDHSGLEQTYRRAVEIGRKLERPRDFTIREKEWKVDLTDLGKARLRQLSAHFGGVWATEIHREELGRQALSALHLYHRDKHYIVDDAGVQIVDEYTGRVMADRSWERGLHQMIEVKEGCEITGRQETLIRISYQRFFRRYLTLAGMTGTAAEVSGELRAVYRLRTKRIPTNRPSRRKNLGERHYATAEQKWRAVLAETKRVHLQGRPILIGTQSIHASEEISALLTEEGFTHRVLNARETEHEAHIIAEAGGHGRITVATNMAGRGTDIRIDQQMRDLGGLHVIATGRHDARRIDRQLFGRCGRQGDPGSFITFVSLEDDLMRVFYGEHLARLSRAFAGGAGRVPWFIGAPLTRLAQRATEARHSGIRKNLLRADDSLEDLLAFSGRGN</sequence>
<dbReference type="InterPro" id="IPR001650">
    <property type="entry name" value="Helicase_C-like"/>
</dbReference>
<dbReference type="InterPro" id="IPR036670">
    <property type="entry name" value="SecA_X-link_sf"/>
</dbReference>
<evidence type="ECO:0000313" key="15">
    <source>
        <dbReference type="EMBL" id="KEO56052.1"/>
    </source>
</evidence>
<keyword evidence="5 11" id="KW-0547">Nucleotide-binding</keyword>
<dbReference type="Gene3D" id="3.90.1440.10">
    <property type="entry name" value="SecA, preprotein cross-linking domain"/>
    <property type="match status" value="1"/>
</dbReference>
<feature type="binding site" evidence="11">
    <location>
        <position position="115"/>
    </location>
    <ligand>
        <name>ATP</name>
        <dbReference type="ChEBI" id="CHEBI:30616"/>
    </ligand>
</feature>
<dbReference type="PANTHER" id="PTHR30612">
    <property type="entry name" value="SECA INNER MEMBRANE COMPONENT OF SEC PROTEIN SECRETION SYSTEM"/>
    <property type="match status" value="1"/>
</dbReference>
<dbReference type="PANTHER" id="PTHR30612:SF0">
    <property type="entry name" value="CHLOROPLAST PROTEIN-TRANSPORTING ATPASE"/>
    <property type="match status" value="1"/>
</dbReference>
<keyword evidence="6 11" id="KW-0067">ATP-binding</keyword>
<dbReference type="GO" id="GO:0043952">
    <property type="term" value="P:protein transport by the Sec complex"/>
    <property type="evidence" value="ECO:0007669"/>
    <property type="project" value="TreeGrafter"/>
</dbReference>
<dbReference type="CDD" id="cd17928">
    <property type="entry name" value="DEXDc_SecA"/>
    <property type="match status" value="1"/>
</dbReference>
<evidence type="ECO:0000256" key="8">
    <source>
        <dbReference type="ARBA" id="ARBA00022967"/>
    </source>
</evidence>
<dbReference type="Gene3D" id="3.40.50.300">
    <property type="entry name" value="P-loop containing nucleotide triphosphate hydrolases"/>
    <property type="match status" value="2"/>
</dbReference>
<dbReference type="InterPro" id="IPR014018">
    <property type="entry name" value="SecA_motor_DEAD"/>
</dbReference>
<dbReference type="RefSeq" id="WP_038072262.1">
    <property type="nucleotide sequence ID" value="NZ_AUND01000001.1"/>
</dbReference>
<evidence type="ECO:0000259" key="13">
    <source>
        <dbReference type="PROSITE" id="PS51194"/>
    </source>
</evidence>
<feature type="binding site" evidence="11">
    <location>
        <position position="543"/>
    </location>
    <ligand>
        <name>ATP</name>
        <dbReference type="ChEBI" id="CHEBI:30616"/>
    </ligand>
</feature>
<evidence type="ECO:0000259" key="14">
    <source>
        <dbReference type="PROSITE" id="PS51196"/>
    </source>
</evidence>
<keyword evidence="4" id="KW-0997">Cell inner membrane</keyword>
<dbReference type="Pfam" id="PF01043">
    <property type="entry name" value="SecA_PP_bind"/>
    <property type="match status" value="1"/>
</dbReference>
<dbReference type="AlphaFoldDB" id="A0A074K3B9"/>
<dbReference type="SMART" id="SM00957">
    <property type="entry name" value="SecA_DEAD"/>
    <property type="match status" value="1"/>
</dbReference>
<dbReference type="Proteomes" id="UP000027432">
    <property type="component" value="Unassembled WGS sequence"/>
</dbReference>
<keyword evidence="9 11" id="KW-0811">Translocation</keyword>
<keyword evidence="2 11" id="KW-1003">Cell membrane</keyword>
<keyword evidence="8 11" id="KW-1278">Translocase</keyword>
<feature type="domain" description="SecA family profile" evidence="14">
    <location>
        <begin position="31"/>
        <end position="621"/>
    </location>
</feature>
<name>A0A074K3B9_9RHOB</name>
<dbReference type="InterPro" id="IPR011115">
    <property type="entry name" value="SecA_DEAD"/>
</dbReference>
<dbReference type="GO" id="GO:0031522">
    <property type="term" value="C:cell envelope Sec protein transport complex"/>
    <property type="evidence" value="ECO:0007669"/>
    <property type="project" value="TreeGrafter"/>
</dbReference>
<feature type="domain" description="Helicase ATP-binding" evidence="12">
    <location>
        <begin position="117"/>
        <end position="295"/>
    </location>
</feature>
<dbReference type="SUPFAM" id="SSF81767">
    <property type="entry name" value="Pre-protein crosslinking domain of SecA"/>
    <property type="match status" value="1"/>
</dbReference>
<evidence type="ECO:0000256" key="9">
    <source>
        <dbReference type="ARBA" id="ARBA00023010"/>
    </source>
</evidence>
<evidence type="ECO:0000256" key="10">
    <source>
        <dbReference type="ARBA" id="ARBA00023136"/>
    </source>
</evidence>
<dbReference type="PROSITE" id="PS51194">
    <property type="entry name" value="HELICASE_CTER"/>
    <property type="match status" value="1"/>
</dbReference>
<dbReference type="STRING" id="1353537.TP2_00600"/>
<dbReference type="SMART" id="SM00958">
    <property type="entry name" value="SecA_PP_bind"/>
    <property type="match status" value="1"/>
</dbReference>
<dbReference type="InterPro" id="IPR027417">
    <property type="entry name" value="P-loop_NTPase"/>
</dbReference>
<dbReference type="GO" id="GO:0005829">
    <property type="term" value="C:cytosol"/>
    <property type="evidence" value="ECO:0007669"/>
    <property type="project" value="TreeGrafter"/>
</dbReference>
<dbReference type="InterPro" id="IPR014001">
    <property type="entry name" value="Helicase_ATP-bd"/>
</dbReference>
<evidence type="ECO:0000256" key="2">
    <source>
        <dbReference type="ARBA" id="ARBA00022475"/>
    </source>
</evidence>
<dbReference type="EC" id="7.4.2.8" evidence="11"/>
<dbReference type="EMBL" id="AUND01000001">
    <property type="protein sequence ID" value="KEO56052.1"/>
    <property type="molecule type" value="Genomic_DNA"/>
</dbReference>
<reference evidence="15 16" key="1">
    <citation type="submission" date="2013-07" db="EMBL/GenBank/DDBJ databases">
        <title>Thioclava pacifica DSM 10166 Genome Sequencing.</title>
        <authorList>
            <person name="Lai Q."/>
            <person name="Shao Z."/>
        </authorList>
    </citation>
    <scope>NUCLEOTIDE SEQUENCE [LARGE SCALE GENOMIC DNA]</scope>
    <source>
        <strain evidence="15 16">DSM 10166</strain>
    </source>
</reference>
<comment type="function">
    <text evidence="11">Part of the Sec protein translocase complex. Interacts with the SecYEG preprotein conducting channel. Has a central role in coupling the hydrolysis of ATP to the transfer of proteins into and across the cell membrane, serving both as a receptor for the preprotein-SecB complex and as an ATP-driven molecular motor driving the stepwise translocation of polypeptide chains across the membrane.</text>
</comment>
<evidence type="ECO:0000313" key="16">
    <source>
        <dbReference type="Proteomes" id="UP000027432"/>
    </source>
</evidence>
<dbReference type="Pfam" id="PF07517">
    <property type="entry name" value="SecA_DEAD"/>
    <property type="match status" value="1"/>
</dbReference>
<accession>A0A074K3B9</accession>
<dbReference type="InterPro" id="IPR011130">
    <property type="entry name" value="SecA_preprotein_X-link_dom"/>
</dbReference>
<dbReference type="PRINTS" id="PR00906">
    <property type="entry name" value="SECA"/>
</dbReference>
<dbReference type="CDD" id="cd18803">
    <property type="entry name" value="SF2_C_secA"/>
    <property type="match status" value="1"/>
</dbReference>
<evidence type="ECO:0000256" key="6">
    <source>
        <dbReference type="ARBA" id="ARBA00022840"/>
    </source>
</evidence>
<dbReference type="GO" id="GO:0006605">
    <property type="term" value="P:protein targeting"/>
    <property type="evidence" value="ECO:0007669"/>
    <property type="project" value="UniProtKB-UniRule"/>
</dbReference>
<dbReference type="eggNOG" id="COG0653">
    <property type="taxonomic scope" value="Bacteria"/>
</dbReference>
<organism evidence="15 16">
    <name type="scientific">Thioclava pacifica DSM 10166</name>
    <dbReference type="NCBI Taxonomy" id="1353537"/>
    <lineage>
        <taxon>Bacteria</taxon>
        <taxon>Pseudomonadati</taxon>
        <taxon>Pseudomonadota</taxon>
        <taxon>Alphaproteobacteria</taxon>
        <taxon>Rhodobacterales</taxon>
        <taxon>Paracoccaceae</taxon>
        <taxon>Thioclava</taxon>
    </lineage>
</organism>
<dbReference type="PROSITE" id="PS51196">
    <property type="entry name" value="SECA_MOTOR_DEAD"/>
    <property type="match status" value="1"/>
</dbReference>
<feature type="domain" description="Helicase C-terminal" evidence="13">
    <location>
        <begin position="453"/>
        <end position="627"/>
    </location>
</feature>
<protein>
    <recommendedName>
        <fullName evidence="11">Protein translocase subunit SecA</fullName>
        <ecNumber evidence="11">7.4.2.8</ecNumber>
    </recommendedName>
</protein>